<dbReference type="Pfam" id="PF23628">
    <property type="entry name" value="ARM_LIN_C"/>
    <property type="match status" value="1"/>
</dbReference>
<dbReference type="InterPro" id="IPR036322">
    <property type="entry name" value="WD40_repeat_dom_sf"/>
</dbReference>
<evidence type="ECO:0000259" key="7">
    <source>
        <dbReference type="PROSITE" id="PS51698"/>
    </source>
</evidence>
<dbReference type="GO" id="GO:0061630">
    <property type="term" value="F:ubiquitin protein ligase activity"/>
    <property type="evidence" value="ECO:0007669"/>
    <property type="project" value="UniProtKB-EC"/>
</dbReference>
<reference evidence="8" key="1">
    <citation type="journal article" date="2017" name="Gigascience">
        <title>The genome draft of coconut (Cocos nucifera).</title>
        <authorList>
            <person name="Xiao Y."/>
            <person name="Xu P."/>
            <person name="Fan H."/>
            <person name="Baudouin L."/>
            <person name="Xia W."/>
            <person name="Bocs S."/>
            <person name="Xu J."/>
            <person name="Li Q."/>
            <person name="Guo A."/>
            <person name="Zhou L."/>
            <person name="Li J."/>
            <person name="Wu Y."/>
            <person name="Ma Z."/>
            <person name="Armero A."/>
            <person name="Issali A.E."/>
            <person name="Liu N."/>
            <person name="Peng M."/>
            <person name="Yang Y."/>
        </authorList>
    </citation>
    <scope>NUCLEOTIDE SEQUENCE</scope>
    <source>
        <tissue evidence="8">Spear leaf of Hainan Tall coconut</tissue>
    </source>
</reference>
<dbReference type="Pfam" id="PF23654">
    <property type="entry name" value="ARM_LIN_2nd"/>
    <property type="match status" value="1"/>
</dbReference>
<comment type="caution">
    <text evidence="8">The sequence shown here is derived from an EMBL/GenBank/DDBJ whole genome shotgun (WGS) entry which is preliminary data.</text>
</comment>
<dbReference type="Pfam" id="PF00400">
    <property type="entry name" value="WD40"/>
    <property type="match status" value="2"/>
</dbReference>
<dbReference type="SMART" id="SM00504">
    <property type="entry name" value="Ubox"/>
    <property type="match status" value="1"/>
</dbReference>
<dbReference type="GO" id="GO:0016567">
    <property type="term" value="P:protein ubiquitination"/>
    <property type="evidence" value="ECO:0007669"/>
    <property type="project" value="UniProtKB-UniPathway"/>
</dbReference>
<dbReference type="Gene3D" id="3.30.40.10">
    <property type="entry name" value="Zinc/RING finger domain, C3HC4 (zinc finger)"/>
    <property type="match status" value="1"/>
</dbReference>
<dbReference type="InterPro" id="IPR016024">
    <property type="entry name" value="ARM-type_fold"/>
</dbReference>
<evidence type="ECO:0000256" key="1">
    <source>
        <dbReference type="ARBA" id="ARBA00000900"/>
    </source>
</evidence>
<name>A0A8K0IF84_COCNU</name>
<keyword evidence="9" id="KW-1185">Reference proteome</keyword>
<dbReference type="SUPFAM" id="SSF57850">
    <property type="entry name" value="RING/U-box"/>
    <property type="match status" value="1"/>
</dbReference>
<dbReference type="InterPro" id="IPR013083">
    <property type="entry name" value="Znf_RING/FYVE/PHD"/>
</dbReference>
<reference evidence="8" key="2">
    <citation type="submission" date="2019-07" db="EMBL/GenBank/DDBJ databases">
        <authorList>
            <person name="Yang Y."/>
            <person name="Bocs S."/>
            <person name="Baudouin L."/>
        </authorList>
    </citation>
    <scope>NUCLEOTIDE SEQUENCE</scope>
    <source>
        <tissue evidence="8">Spear leaf of Hainan Tall coconut</tissue>
    </source>
</reference>
<dbReference type="InterPro" id="IPR015943">
    <property type="entry name" value="WD40/YVTN_repeat-like_dom_sf"/>
</dbReference>
<dbReference type="OrthoDB" id="6252103at2759"/>
<evidence type="ECO:0000313" key="8">
    <source>
        <dbReference type="EMBL" id="KAG1354088.1"/>
    </source>
</evidence>
<evidence type="ECO:0000313" key="9">
    <source>
        <dbReference type="Proteomes" id="UP000797356"/>
    </source>
</evidence>
<feature type="region of interest" description="Disordered" evidence="6">
    <location>
        <begin position="345"/>
        <end position="456"/>
    </location>
</feature>
<dbReference type="SUPFAM" id="SSF48371">
    <property type="entry name" value="ARM repeat"/>
    <property type="match status" value="1"/>
</dbReference>
<dbReference type="PROSITE" id="PS50294">
    <property type="entry name" value="WD_REPEATS_REGION"/>
    <property type="match status" value="2"/>
</dbReference>
<dbReference type="InterPro" id="IPR003613">
    <property type="entry name" value="Ubox_domain"/>
</dbReference>
<feature type="compositionally biased region" description="Low complexity" evidence="6">
    <location>
        <begin position="348"/>
        <end position="368"/>
    </location>
</feature>
<comment type="catalytic activity">
    <reaction evidence="1">
        <text>S-ubiquitinyl-[E2 ubiquitin-conjugating enzyme]-L-cysteine + [acceptor protein]-L-lysine = [E2 ubiquitin-conjugating enzyme]-L-cysteine + N(6)-ubiquitinyl-[acceptor protein]-L-lysine.</text>
        <dbReference type="EC" id="2.3.2.27"/>
    </reaction>
</comment>
<dbReference type="InterPro" id="IPR001680">
    <property type="entry name" value="WD40_rpt"/>
</dbReference>
<dbReference type="Proteomes" id="UP000797356">
    <property type="component" value="Chromosome 7"/>
</dbReference>
<protein>
    <recommendedName>
        <fullName evidence="3">RING-type E3 ubiquitin transferase</fullName>
        <ecNumber evidence="3">2.3.2.27</ecNumber>
    </recommendedName>
</protein>
<dbReference type="UniPathway" id="UPA00143"/>
<dbReference type="SUPFAM" id="SSF50978">
    <property type="entry name" value="WD40 repeat-like"/>
    <property type="match status" value="1"/>
</dbReference>
<evidence type="ECO:0000256" key="6">
    <source>
        <dbReference type="SAM" id="MobiDB-lite"/>
    </source>
</evidence>
<dbReference type="PANTHER" id="PTHR47446:SF3">
    <property type="entry name" value="RING-TYPE E3 UBIQUITIN TRANSFERASE"/>
    <property type="match status" value="1"/>
</dbReference>
<keyword evidence="5" id="KW-0853">WD repeat</keyword>
<evidence type="ECO:0000256" key="5">
    <source>
        <dbReference type="PROSITE-ProRule" id="PRU00221"/>
    </source>
</evidence>
<dbReference type="InterPro" id="IPR056512">
    <property type="entry name" value="LIN_N"/>
</dbReference>
<dbReference type="Gene3D" id="1.25.10.10">
    <property type="entry name" value="Leucine-rich Repeat Variant"/>
    <property type="match status" value="1"/>
</dbReference>
<feature type="repeat" description="WD" evidence="5">
    <location>
        <begin position="1246"/>
        <end position="1277"/>
    </location>
</feature>
<dbReference type="PROSITE" id="PS51698">
    <property type="entry name" value="U_BOX"/>
    <property type="match status" value="1"/>
</dbReference>
<feature type="domain" description="U-box" evidence="7">
    <location>
        <begin position="506"/>
        <end position="581"/>
    </location>
</feature>
<dbReference type="Pfam" id="PF04564">
    <property type="entry name" value="U-box"/>
    <property type="match status" value="1"/>
</dbReference>
<gene>
    <name evidence="8" type="ORF">COCNU_07G002000</name>
</gene>
<dbReference type="CDD" id="cd16664">
    <property type="entry name" value="RING-Ubox_PUB"/>
    <property type="match status" value="1"/>
</dbReference>
<evidence type="ECO:0000256" key="3">
    <source>
        <dbReference type="ARBA" id="ARBA00012483"/>
    </source>
</evidence>
<dbReference type="PANTHER" id="PTHR47446">
    <property type="entry name" value="RING-TYPE E3 UBIQUITIN TRANSFERASE"/>
    <property type="match status" value="1"/>
</dbReference>
<feature type="repeat" description="WD" evidence="5">
    <location>
        <begin position="1456"/>
        <end position="1490"/>
    </location>
</feature>
<comment type="pathway">
    <text evidence="2">Protein modification; protein ubiquitination.</text>
</comment>
<evidence type="ECO:0000256" key="2">
    <source>
        <dbReference type="ARBA" id="ARBA00004906"/>
    </source>
</evidence>
<dbReference type="EC" id="2.3.2.27" evidence="3"/>
<dbReference type="InterPro" id="IPR056514">
    <property type="entry name" value="ARM_LIN_2nd"/>
</dbReference>
<dbReference type="EMBL" id="CM017878">
    <property type="protein sequence ID" value="KAG1354088.1"/>
    <property type="molecule type" value="Genomic_DNA"/>
</dbReference>
<dbReference type="Gene3D" id="2.130.10.10">
    <property type="entry name" value="YVTN repeat-like/Quinoprotein amine dehydrogenase"/>
    <property type="match status" value="2"/>
</dbReference>
<feature type="compositionally biased region" description="Polar residues" evidence="6">
    <location>
        <begin position="378"/>
        <end position="388"/>
    </location>
</feature>
<dbReference type="InterPro" id="IPR055566">
    <property type="entry name" value="ARM_LIN"/>
</dbReference>
<sequence length="1490" mass="164258">MARNQRIPLEGKELARFLTSTVGSFVQDRLIDRDRRAHHKEQCAERLAAEGRASPSSAAAPEVRYSDQAVLANLDWGIDALEEAIATSNPEAKLARLGHAERMLQVCALLDPAQATAGVPNSYLSAWAHLHLAYLARLRGDSRDCALHALEMFDVDPFFARIDFAPELWEVLFLPHMASIVGWYVEARHRIVVEAIPDAGDLSLTADLDDQLFHESLVLSVRPDMAENLRELEKRYGEALDHSTRMYAKYYKNVLSQDPAAAATGRKGAPVLPPIAEPPMTPLHEGALLEENEADNDSDGGDVSRDSEIMIDQQLALNSMGQKVGHGSLPKFLSSKMKDRSTFLKSYSPVDSPKSLSPKVSSPKPLFSSEKEPGQLLRLSSSRVTNPSPKMISPLESSKSTPEILSPKPPKEPKPLHRFQSGHSPTGSPSPHYYSGLNVSSIGSDDEGKQRRSCRNNFSGTRSIAYAYASKNSHLLNDSHHIESEDDMSRCSSSLPSSDNLMHRARPPKDFVCPITGQLFSDPVTLETGQTFERRAIQEWIKRGNKTCPITRQLLSSTILPKTNYVLKRLIASWMEQNPDTAQEFSHSETTSASVSPISSMEFFLEPKSSANVSLPLAQTRLNTKKNERRCEQFTRAAVSASPTSIISQAASKTIINGLKPYTSRLCTFDDLQECEEAVLTIARIWKDSRLDPGIHAYLSNPKIMNGFVEILSASTNREALRASIYVLSELVSVDETVGETLNSVDTNFDCLAVLLINGMAEAAVLICQLMPTYSQLLSRNLIPSLVQLIMEKNEQTDDLCLVLEPHSAAVTILQQILFGGDENSRSCNALSVIAANGLPALIKCMDQTEGRVSIVSILLSCMRADKGCRNLIANRVELAPVLELFHAGDESTKSICIDFISELVCLNRRTICNQILQIIKDEGVFSTMHTFLVYLQMASIEQQPAVASLLLQLDLLVEPRKTSMYREEAIDAIIEALKRKDFPVCQSMTLDMLTSLSGRLNSSGNPLTEAWLLKVAGVNNPYDTSVNLEKIQTPDDASVEMVEMMEEEEKAMNAWEKRVAFVLCHHDNGAIFEALGECLTSNSLEMAKKCLVIATWLAYMLSCLPDTGIRTIAANCFLDQFVNVLHSSRNLEEKVLATLALKSFIIDSDSLKKFEIYATEICKPLRKLKRHSSVVADLLKAIMNIPSVDATEFFSCTELFEIDSIANGEVQSLIYSKGRLFSSHSDGTIKVWETRRRVLKLIQEVRAHSKAVTCLYIPPSGDKLYSGSHDKTIRVWAIGPAEIHPVQIHDTKDTVNCLAAKANLLCFTSQGTGAKVYDWNGSPKHVNFNKNVKCLAIMEDSLYCGCSGYSIQEVDLRKCRSNTFYSGTRKLLGKQTIHALFIQDDILFAGGSSVDGTAGKAFSLSTKTPVGSFSTALDIQCIIVSNDFVFTGTKCGIIEVWLRERLTRVASIKVGGGANTKVTTLASDSDGELLFSGSADGRIQVWALE</sequence>
<dbReference type="SMART" id="SM00320">
    <property type="entry name" value="WD40"/>
    <property type="match status" value="4"/>
</dbReference>
<dbReference type="PROSITE" id="PS50082">
    <property type="entry name" value="WD_REPEATS_2"/>
    <property type="match status" value="2"/>
</dbReference>
<dbReference type="InterPro" id="IPR052858">
    <property type="entry name" value="E3_ubiquitin-ligase_LIN"/>
</dbReference>
<keyword evidence="4 8" id="KW-0808">Transferase</keyword>
<feature type="compositionally biased region" description="Low complexity" evidence="6">
    <location>
        <begin position="421"/>
        <end position="436"/>
    </location>
</feature>
<organism evidence="8 9">
    <name type="scientific">Cocos nucifera</name>
    <name type="common">Coconut palm</name>
    <dbReference type="NCBI Taxonomy" id="13894"/>
    <lineage>
        <taxon>Eukaryota</taxon>
        <taxon>Viridiplantae</taxon>
        <taxon>Streptophyta</taxon>
        <taxon>Embryophyta</taxon>
        <taxon>Tracheophyta</taxon>
        <taxon>Spermatophyta</taxon>
        <taxon>Magnoliopsida</taxon>
        <taxon>Liliopsida</taxon>
        <taxon>Arecaceae</taxon>
        <taxon>Arecoideae</taxon>
        <taxon>Cocoseae</taxon>
        <taxon>Attaleinae</taxon>
        <taxon>Cocos</taxon>
    </lineage>
</organism>
<dbReference type="InterPro" id="IPR011989">
    <property type="entry name" value="ARM-like"/>
</dbReference>
<proteinExistence type="predicted"/>
<evidence type="ECO:0000256" key="4">
    <source>
        <dbReference type="ARBA" id="ARBA00022679"/>
    </source>
</evidence>
<dbReference type="InterPro" id="IPR045210">
    <property type="entry name" value="RING-Ubox_PUB"/>
</dbReference>
<dbReference type="Pfam" id="PF23568">
    <property type="entry name" value="ARM_LIN"/>
    <property type="match status" value="1"/>
</dbReference>
<accession>A0A8K0IF84</accession>